<dbReference type="KEGG" id="nao:Y958_12660"/>
<evidence type="ECO:0000313" key="3">
    <source>
        <dbReference type="Proteomes" id="UP000197153"/>
    </source>
</evidence>
<feature type="compositionally biased region" description="Polar residues" evidence="1">
    <location>
        <begin position="182"/>
        <end position="195"/>
    </location>
</feature>
<keyword evidence="3" id="KW-1185">Reference proteome</keyword>
<accession>A0A248JSQ7</accession>
<reference evidence="2 3" key="1">
    <citation type="submission" date="2017-06" db="EMBL/GenBank/DDBJ databases">
        <title>Complete genome sequence of Nitrospirillum amazonense strain CBAmC, an endophytic nitrogen-fixing and plant growth-promoting bacterium, isolated from sugarcane.</title>
        <authorList>
            <person name="Schwab S."/>
            <person name="dos Santos Teixeira K.R."/>
            <person name="Simoes Araujo J.L."/>
            <person name="Soares Vidal M."/>
            <person name="Borges de Freitas H.R."/>
            <person name="Rivello Crivelaro A.L."/>
            <person name="Bueno de Camargo Nunes A."/>
            <person name="dos Santos C.M."/>
            <person name="Palmeira da Silva Rosa D."/>
            <person name="da Silva Padilha D."/>
            <person name="da Silva E."/>
            <person name="Araujo Terra L."/>
            <person name="Soares Mendes V."/>
            <person name="Farinelli L."/>
            <person name="Magalhaes Cruz L."/>
            <person name="Baldani J.I."/>
        </authorList>
    </citation>
    <scope>NUCLEOTIDE SEQUENCE [LARGE SCALE GENOMIC DNA]</scope>
    <source>
        <strain evidence="2 3">CBAmC</strain>
    </source>
</reference>
<proteinExistence type="predicted"/>
<dbReference type="EMBL" id="CP022110">
    <property type="protein sequence ID" value="ASG21566.1"/>
    <property type="molecule type" value="Genomic_DNA"/>
</dbReference>
<evidence type="ECO:0000313" key="2">
    <source>
        <dbReference type="EMBL" id="ASG21566.1"/>
    </source>
</evidence>
<gene>
    <name evidence="2" type="ORF">Y958_12660</name>
</gene>
<feature type="region of interest" description="Disordered" evidence="1">
    <location>
        <begin position="155"/>
        <end position="201"/>
    </location>
</feature>
<protein>
    <submittedName>
        <fullName evidence="2">Uncharacterized protein</fullName>
    </submittedName>
</protein>
<feature type="region of interest" description="Disordered" evidence="1">
    <location>
        <begin position="52"/>
        <end position="72"/>
    </location>
</feature>
<name>A0A248JSQ7_9PROT</name>
<organism evidence="2 3">
    <name type="scientific">Nitrospirillum viridazoti CBAmc</name>
    <dbReference type="NCBI Taxonomy" id="1441467"/>
    <lineage>
        <taxon>Bacteria</taxon>
        <taxon>Pseudomonadati</taxon>
        <taxon>Pseudomonadota</taxon>
        <taxon>Alphaproteobacteria</taxon>
        <taxon>Rhodospirillales</taxon>
        <taxon>Azospirillaceae</taxon>
        <taxon>Nitrospirillum</taxon>
        <taxon>Nitrospirillum viridazoti</taxon>
    </lineage>
</organism>
<evidence type="ECO:0000256" key="1">
    <source>
        <dbReference type="SAM" id="MobiDB-lite"/>
    </source>
</evidence>
<feature type="compositionally biased region" description="Gly residues" evidence="1">
    <location>
        <begin position="165"/>
        <end position="181"/>
    </location>
</feature>
<sequence>MTSVVARHPGARGHGPSVTSWDKGPKAMSFLNTSNQTQSTANAYGGFGTAGSGGVNPNGSTNGQGNSPLSNAQTDSAFADLLKGDDDPQTMLKDMTTGGYQGYWSYQIKQMKQKIAEDTLQSKGLTPQDVANMPADQRADLERQIMREVEQKVRQMTASGKDGKGGLQNAGQTGDGSGQNGFGSQMAANSNQTGARSGVPIAGGDTLQGILATQEMSA</sequence>
<dbReference type="Proteomes" id="UP000197153">
    <property type="component" value="Chromosome 1"/>
</dbReference>
<feature type="compositionally biased region" description="Polar residues" evidence="1">
    <location>
        <begin position="57"/>
        <end position="72"/>
    </location>
</feature>
<feature type="region of interest" description="Disordered" evidence="1">
    <location>
        <begin position="1"/>
        <end position="30"/>
    </location>
</feature>
<dbReference type="AlphaFoldDB" id="A0A248JSQ7"/>